<dbReference type="InterPro" id="IPR006202">
    <property type="entry name" value="Neur_chan_lig-bd"/>
</dbReference>
<accession>A0A0B1TAA7</accession>
<dbReference type="GO" id="GO:0016020">
    <property type="term" value="C:membrane"/>
    <property type="evidence" value="ECO:0007669"/>
    <property type="project" value="InterPro"/>
</dbReference>
<dbReference type="Gene3D" id="2.70.170.10">
    <property type="entry name" value="Neurotransmitter-gated ion-channel ligand-binding domain"/>
    <property type="match status" value="1"/>
</dbReference>
<reference evidence="2 3" key="1">
    <citation type="submission" date="2014-03" db="EMBL/GenBank/DDBJ databases">
        <title>Draft genome of the hookworm Oesophagostomum dentatum.</title>
        <authorList>
            <person name="Mitreva M."/>
        </authorList>
    </citation>
    <scope>NUCLEOTIDE SEQUENCE [LARGE SCALE GENOMIC DNA]</scope>
    <source>
        <strain evidence="2 3">OD-Hann</strain>
    </source>
</reference>
<evidence type="ECO:0000313" key="3">
    <source>
        <dbReference type="Proteomes" id="UP000053660"/>
    </source>
</evidence>
<sequence>MEYSIDIEMSLSWYDLRLANNYTKPIRIREKQILDLIWKPDPYFVNSKFSHFHKVSFPNFRMRVYPDGLVKYTMSDVECAAVSCCFAFIHTIAKPVIFKLARVSF</sequence>
<dbReference type="OrthoDB" id="442503at2759"/>
<protein>
    <recommendedName>
        <fullName evidence="1">Neurotransmitter-gated ion-channel ligand-binding domain-containing protein</fullName>
    </recommendedName>
</protein>
<dbReference type="InterPro" id="IPR036734">
    <property type="entry name" value="Neur_chan_lig-bd_sf"/>
</dbReference>
<dbReference type="Pfam" id="PF02931">
    <property type="entry name" value="Neur_chan_LBD"/>
    <property type="match status" value="1"/>
</dbReference>
<proteinExistence type="predicted"/>
<organism evidence="2 3">
    <name type="scientific">Oesophagostomum dentatum</name>
    <name type="common">Nodular worm</name>
    <dbReference type="NCBI Taxonomy" id="61180"/>
    <lineage>
        <taxon>Eukaryota</taxon>
        <taxon>Metazoa</taxon>
        <taxon>Ecdysozoa</taxon>
        <taxon>Nematoda</taxon>
        <taxon>Chromadorea</taxon>
        <taxon>Rhabditida</taxon>
        <taxon>Rhabditina</taxon>
        <taxon>Rhabditomorpha</taxon>
        <taxon>Strongyloidea</taxon>
        <taxon>Strongylidae</taxon>
        <taxon>Oesophagostomum</taxon>
    </lineage>
</organism>
<evidence type="ECO:0000259" key="1">
    <source>
        <dbReference type="Pfam" id="PF02931"/>
    </source>
</evidence>
<gene>
    <name evidence="2" type="ORF">OESDEN_07367</name>
</gene>
<keyword evidence="3" id="KW-1185">Reference proteome</keyword>
<feature type="domain" description="Neurotransmitter-gated ion-channel ligand-binding" evidence="1">
    <location>
        <begin position="1"/>
        <end position="75"/>
    </location>
</feature>
<dbReference type="AlphaFoldDB" id="A0A0B1TAA7"/>
<name>A0A0B1TAA7_OESDE</name>
<dbReference type="SUPFAM" id="SSF63712">
    <property type="entry name" value="Nicotinic receptor ligand binding domain-like"/>
    <property type="match status" value="1"/>
</dbReference>
<dbReference type="GO" id="GO:0005230">
    <property type="term" value="F:extracellular ligand-gated monoatomic ion channel activity"/>
    <property type="evidence" value="ECO:0007669"/>
    <property type="project" value="InterPro"/>
</dbReference>
<dbReference type="EMBL" id="KN551167">
    <property type="protein sequence ID" value="KHJ92737.1"/>
    <property type="molecule type" value="Genomic_DNA"/>
</dbReference>
<evidence type="ECO:0000313" key="2">
    <source>
        <dbReference type="EMBL" id="KHJ92737.1"/>
    </source>
</evidence>
<dbReference type="Proteomes" id="UP000053660">
    <property type="component" value="Unassembled WGS sequence"/>
</dbReference>